<feature type="compositionally biased region" description="Basic and acidic residues" evidence="1">
    <location>
        <begin position="233"/>
        <end position="248"/>
    </location>
</feature>
<dbReference type="AlphaFoldDB" id="A0A222FG03"/>
<reference evidence="2 3" key="1">
    <citation type="submission" date="2017-07" db="EMBL/GenBank/DDBJ databases">
        <title>Annotated genome sequence of Bacterioplanes sanyensis isolated from Red Sea.</title>
        <authorList>
            <person name="Rehman Z.U."/>
        </authorList>
    </citation>
    <scope>NUCLEOTIDE SEQUENCE [LARGE SCALE GENOMIC DNA]</scope>
    <source>
        <strain evidence="2 3">NV9</strain>
    </source>
</reference>
<dbReference type="Proteomes" id="UP000202440">
    <property type="component" value="Chromosome"/>
</dbReference>
<evidence type="ECO:0000256" key="1">
    <source>
        <dbReference type="SAM" id="MobiDB-lite"/>
    </source>
</evidence>
<dbReference type="RefSeq" id="WP_094058780.1">
    <property type="nucleotide sequence ID" value="NZ_CP022530.1"/>
</dbReference>
<protein>
    <submittedName>
        <fullName evidence="2">Uncharacterized protein</fullName>
    </submittedName>
</protein>
<gene>
    <name evidence="2" type="ORF">CHH28_02230</name>
</gene>
<accession>A0A222FG03</accession>
<feature type="region of interest" description="Disordered" evidence="1">
    <location>
        <begin position="1"/>
        <end position="37"/>
    </location>
</feature>
<feature type="region of interest" description="Disordered" evidence="1">
    <location>
        <begin position="225"/>
        <end position="248"/>
    </location>
</feature>
<dbReference type="EMBL" id="CP022530">
    <property type="protein sequence ID" value="ASP37562.1"/>
    <property type="molecule type" value="Genomic_DNA"/>
</dbReference>
<keyword evidence="3" id="KW-1185">Reference proteome</keyword>
<name>A0A222FG03_9GAMM</name>
<proteinExistence type="predicted"/>
<feature type="compositionally biased region" description="Polar residues" evidence="1">
    <location>
        <begin position="13"/>
        <end position="32"/>
    </location>
</feature>
<organism evidence="2 3">
    <name type="scientific">Bacterioplanes sanyensis</name>
    <dbReference type="NCBI Taxonomy" id="1249553"/>
    <lineage>
        <taxon>Bacteria</taxon>
        <taxon>Pseudomonadati</taxon>
        <taxon>Pseudomonadota</taxon>
        <taxon>Gammaproteobacteria</taxon>
        <taxon>Oceanospirillales</taxon>
        <taxon>Oceanospirillaceae</taxon>
        <taxon>Bacterioplanes</taxon>
    </lineage>
</organism>
<sequence length="339" mass="37388">MPEPQEIEMTDMSGKSSSNQHSPVRRSVQTGHNGPMDIEMTDMSAKGKRMADIHREIGQGMSPVAGEASDSRTLAHAMLDVRFNYQVDRSVDQANMFKRAKESGKQKYKETDVAREAAKAGGKAVVSHVVPFGTNIMAGVDAGLAQRDVEKLKADRQQHADAMKPVFDNLIDKKESDRNLSAVKAFDPTPHSLIAKTATLAKGVKDLITDDSRKSRINAAAWAKSLQTPRPNHLSEQEHRQQQHELASKRNTDLAYLAKSDPKASRALISLVDSAITPTFHSTSQELAHHNQVLRQHHAESARQEHNGVDTSHTLRPSMIKQQIQSEKALRALKVPGGR</sequence>
<evidence type="ECO:0000313" key="3">
    <source>
        <dbReference type="Proteomes" id="UP000202440"/>
    </source>
</evidence>
<evidence type="ECO:0000313" key="2">
    <source>
        <dbReference type="EMBL" id="ASP37562.1"/>
    </source>
</evidence>
<dbReference type="KEGG" id="bsan:CHH28_02230"/>